<dbReference type="PANTHER" id="PTHR17985">
    <property type="entry name" value="SER/THR-RICH PROTEIN T10 IN DGCR REGION"/>
    <property type="match status" value="1"/>
</dbReference>
<dbReference type="AlphaFoldDB" id="A0A507QTY7"/>
<evidence type="ECO:0000313" key="1">
    <source>
        <dbReference type="EMBL" id="TQB70492.1"/>
    </source>
</evidence>
<dbReference type="InterPro" id="IPR008551">
    <property type="entry name" value="TANGO2"/>
</dbReference>
<accession>A0A507QTY7</accession>
<dbReference type="PANTHER" id="PTHR17985:SF8">
    <property type="entry name" value="TRANSPORT AND GOLGI ORGANIZATION PROTEIN 2 HOMOLOG"/>
    <property type="match status" value="1"/>
</dbReference>
<dbReference type="Proteomes" id="UP000319663">
    <property type="component" value="Unassembled WGS sequence"/>
</dbReference>
<organism evidence="1 2">
    <name type="scientific">Monascus purpureus</name>
    <name type="common">Red mold</name>
    <name type="synonym">Monascus anka</name>
    <dbReference type="NCBI Taxonomy" id="5098"/>
    <lineage>
        <taxon>Eukaryota</taxon>
        <taxon>Fungi</taxon>
        <taxon>Dikarya</taxon>
        <taxon>Ascomycota</taxon>
        <taxon>Pezizomycotina</taxon>
        <taxon>Eurotiomycetes</taxon>
        <taxon>Eurotiomycetidae</taxon>
        <taxon>Eurotiales</taxon>
        <taxon>Aspergillaceae</taxon>
        <taxon>Monascus</taxon>
    </lineage>
</organism>
<sequence length="321" mass="36285">MSRPTARSHIPRGDNKADYFASKGVVLRHIFKTHNWCQFRTYQNCRGDFVHLPAGPVHAISGTWMGVTKHGKVAVLTNYRENAPEKTTGLYSRGAIVNSWLTSSQDERLTTKIFVEGLISSDMFKNVGGFSLICGRLDEPLAIVSNRFDEITWIAKERGQTIALSNTTIEDRSWPKITEGERLTKAAIEAHVQAEENEDQLIDRLLRVLSTDTLPEHSYDTPIESYINDLHKTIFVSPIGNWKEDEATSRVKGKAAVAFPVKDDWIDKKCTSGVYGTQKQTVILVNDKGHVRYFERTLFDNNAEYIPAPCGDRSFEFTIEK</sequence>
<dbReference type="Pfam" id="PF05742">
    <property type="entry name" value="TANGO2"/>
    <property type="match status" value="1"/>
</dbReference>
<gene>
    <name evidence="1" type="ORF">MPDQ_000407</name>
</gene>
<evidence type="ECO:0008006" key="3">
    <source>
        <dbReference type="Google" id="ProtNLM"/>
    </source>
</evidence>
<reference evidence="1 2" key="1">
    <citation type="submission" date="2019-06" db="EMBL/GenBank/DDBJ databases">
        <title>Wine fermentation using esterase from Monascus purpureus.</title>
        <authorList>
            <person name="Geng C."/>
            <person name="Zhang Y."/>
        </authorList>
    </citation>
    <scope>NUCLEOTIDE SEQUENCE [LARGE SCALE GENOMIC DNA]</scope>
    <source>
        <strain evidence="1">HQ1</strain>
    </source>
</reference>
<protein>
    <recommendedName>
        <fullName evidence="3">DUF833 domain-containing protein</fullName>
    </recommendedName>
</protein>
<dbReference type="GO" id="GO:0009306">
    <property type="term" value="P:protein secretion"/>
    <property type="evidence" value="ECO:0007669"/>
    <property type="project" value="TreeGrafter"/>
</dbReference>
<name>A0A507QTY7_MONPU</name>
<dbReference type="GO" id="GO:0007030">
    <property type="term" value="P:Golgi organization"/>
    <property type="evidence" value="ECO:0007669"/>
    <property type="project" value="TreeGrafter"/>
</dbReference>
<dbReference type="EMBL" id="VIFY01000106">
    <property type="protein sequence ID" value="TQB70492.1"/>
    <property type="molecule type" value="Genomic_DNA"/>
</dbReference>
<evidence type="ECO:0000313" key="2">
    <source>
        <dbReference type="Proteomes" id="UP000319663"/>
    </source>
</evidence>
<comment type="caution">
    <text evidence="1">The sequence shown here is derived from an EMBL/GenBank/DDBJ whole genome shotgun (WGS) entry which is preliminary data.</text>
</comment>
<proteinExistence type="predicted"/>
<dbReference type="GO" id="GO:0005794">
    <property type="term" value="C:Golgi apparatus"/>
    <property type="evidence" value="ECO:0007669"/>
    <property type="project" value="TreeGrafter"/>
</dbReference>
<keyword evidence="2" id="KW-1185">Reference proteome</keyword>